<protein>
    <submittedName>
        <fullName evidence="1">Uncharacterized protein</fullName>
    </submittedName>
</protein>
<name>A0A2U1K5D3_9BACI</name>
<dbReference type="AlphaFoldDB" id="A0A2U1K5D3"/>
<evidence type="ECO:0000313" key="1">
    <source>
        <dbReference type="EMBL" id="PWA12721.1"/>
    </source>
</evidence>
<gene>
    <name evidence="1" type="ORF">DCC39_04610</name>
</gene>
<reference evidence="1 2" key="1">
    <citation type="submission" date="2018-04" db="EMBL/GenBank/DDBJ databases">
        <title>Camelliibacillus theae gen. nov., sp. nov., isolated from Pu'er tea.</title>
        <authorList>
            <person name="Niu L."/>
        </authorList>
    </citation>
    <scope>NUCLEOTIDE SEQUENCE [LARGE SCALE GENOMIC DNA]</scope>
    <source>
        <strain evidence="1 2">T8</strain>
    </source>
</reference>
<organism evidence="1 2">
    <name type="scientific">Pueribacillus theae</name>
    <dbReference type="NCBI Taxonomy" id="2171751"/>
    <lineage>
        <taxon>Bacteria</taxon>
        <taxon>Bacillati</taxon>
        <taxon>Bacillota</taxon>
        <taxon>Bacilli</taxon>
        <taxon>Bacillales</taxon>
        <taxon>Bacillaceae</taxon>
        <taxon>Pueribacillus</taxon>
    </lineage>
</organism>
<proteinExistence type="predicted"/>
<comment type="caution">
    <text evidence="1">The sequence shown here is derived from an EMBL/GenBank/DDBJ whole genome shotgun (WGS) entry which is preliminary data.</text>
</comment>
<accession>A0A2U1K5D3</accession>
<evidence type="ECO:0000313" key="2">
    <source>
        <dbReference type="Proteomes" id="UP000245998"/>
    </source>
</evidence>
<sequence>MARALKIKAGEEKLFFLPHFAVKKFFEFSAIHFGQDKILYPCFYFLTTFSKKDIFIWERSRPKFIKIALLENQLFTETICPTNVFIYT</sequence>
<dbReference type="EMBL" id="QCZG01000006">
    <property type="protein sequence ID" value="PWA12721.1"/>
    <property type="molecule type" value="Genomic_DNA"/>
</dbReference>
<keyword evidence="2" id="KW-1185">Reference proteome</keyword>
<dbReference type="Proteomes" id="UP000245998">
    <property type="component" value="Unassembled WGS sequence"/>
</dbReference>